<dbReference type="AlphaFoldDB" id="A0A2T7WL57"/>
<dbReference type="Pfam" id="PF13826">
    <property type="entry name" value="Monooxy_af470-like"/>
    <property type="match status" value="1"/>
</dbReference>
<proteinExistence type="predicted"/>
<evidence type="ECO:0000313" key="3">
    <source>
        <dbReference type="Proteomes" id="UP000244649"/>
    </source>
</evidence>
<gene>
    <name evidence="2" type="ORF">DC432_08340</name>
</gene>
<dbReference type="InterPro" id="IPR025444">
    <property type="entry name" value="Monooxy_af470"/>
</dbReference>
<comment type="caution">
    <text evidence="2">The sequence shown here is derived from an EMBL/GenBank/DDBJ whole genome shotgun (WGS) entry which is preliminary data.</text>
</comment>
<dbReference type="EMBL" id="QDFT01000016">
    <property type="protein sequence ID" value="PVE73671.1"/>
    <property type="molecule type" value="Genomic_DNA"/>
</dbReference>
<feature type="region of interest" description="Disordered" evidence="1">
    <location>
        <begin position="151"/>
        <end position="170"/>
    </location>
</feature>
<organism evidence="2 3">
    <name type="scientific">Microbacterium testaceum</name>
    <name type="common">Aureobacterium testaceum</name>
    <name type="synonym">Brevibacterium testaceum</name>
    <dbReference type="NCBI Taxonomy" id="2033"/>
    <lineage>
        <taxon>Bacteria</taxon>
        <taxon>Bacillati</taxon>
        <taxon>Actinomycetota</taxon>
        <taxon>Actinomycetes</taxon>
        <taxon>Micrococcales</taxon>
        <taxon>Microbacteriaceae</taxon>
        <taxon>Microbacterium</taxon>
    </lineage>
</organism>
<evidence type="ECO:0000313" key="2">
    <source>
        <dbReference type="EMBL" id="PVE73671.1"/>
    </source>
</evidence>
<accession>A0A2T7WL57</accession>
<sequence>MASLIPGRMTHRWNGELVVFHIGMTVNQWWRPDLWMPVFGDMPKMLRELSMDGDSGLLGYTMLVGARGPYLVQYWSSLDKLYAYAAAPDQEHRPAWTRFNRRARTAPKAVGIWHETYLVDRAESIYVGTPAMGLPRATEIVPIASRHDRARARVADGSTRGSEPAPPTAA</sequence>
<protein>
    <submittedName>
        <fullName evidence="2">DUF4188 domain-containing protein</fullName>
    </submittedName>
</protein>
<evidence type="ECO:0000256" key="1">
    <source>
        <dbReference type="SAM" id="MobiDB-lite"/>
    </source>
</evidence>
<reference evidence="2 3" key="1">
    <citation type="submission" date="2018-04" db="EMBL/GenBank/DDBJ databases">
        <authorList>
            <person name="Go L.Y."/>
            <person name="Mitchell J.A."/>
        </authorList>
    </citation>
    <scope>NUCLEOTIDE SEQUENCE [LARGE SCALE GENOMIC DNA]</scope>
    <source>
        <strain evidence="2 3">TPD7010</strain>
    </source>
</reference>
<dbReference type="Proteomes" id="UP000244649">
    <property type="component" value="Unassembled WGS sequence"/>
</dbReference>
<name>A0A2T7WL57_MICTE</name>
<dbReference type="RefSeq" id="WP_116537457.1">
    <property type="nucleotide sequence ID" value="NZ_QDFT01000016.1"/>
</dbReference>